<comment type="catalytic activity">
    <reaction evidence="1">
        <text>[protein]-peptidylproline (omega=180) = [protein]-peptidylproline (omega=0)</text>
        <dbReference type="Rhea" id="RHEA:16237"/>
        <dbReference type="Rhea" id="RHEA-COMP:10747"/>
        <dbReference type="Rhea" id="RHEA-COMP:10748"/>
        <dbReference type="ChEBI" id="CHEBI:83833"/>
        <dbReference type="ChEBI" id="CHEBI:83834"/>
        <dbReference type="EC" id="5.2.1.8"/>
    </reaction>
</comment>
<dbReference type="Proteomes" id="UP001143543">
    <property type="component" value="Unassembled WGS sequence"/>
</dbReference>
<dbReference type="EMBL" id="BRVO01000001">
    <property type="protein sequence ID" value="GLB47709.1"/>
    <property type="molecule type" value="Genomic_DNA"/>
</dbReference>
<accession>A0ABQ5MEA6</accession>
<evidence type="ECO:0000256" key="3">
    <source>
        <dbReference type="ARBA" id="ARBA00022729"/>
    </source>
</evidence>
<protein>
    <recommendedName>
        <fullName evidence="2">peptidylprolyl isomerase</fullName>
        <ecNumber evidence="2">5.2.1.8</ecNumber>
    </recommendedName>
</protein>
<dbReference type="Gene3D" id="1.10.4030.10">
    <property type="entry name" value="Porin chaperone SurA, peptide-binding domain"/>
    <property type="match status" value="1"/>
</dbReference>
<comment type="caution">
    <text evidence="7">The sequence shown here is derived from an EMBL/GenBank/DDBJ whole genome shotgun (WGS) entry which is preliminary data.</text>
</comment>
<evidence type="ECO:0000256" key="1">
    <source>
        <dbReference type="ARBA" id="ARBA00000971"/>
    </source>
</evidence>
<dbReference type="PANTHER" id="PTHR47245">
    <property type="entry name" value="PEPTIDYLPROLYL ISOMERASE"/>
    <property type="match status" value="1"/>
</dbReference>
<dbReference type="PANTHER" id="PTHR47245:SF1">
    <property type="entry name" value="FOLDASE PROTEIN PRSA"/>
    <property type="match status" value="1"/>
</dbReference>
<dbReference type="InterPro" id="IPR050245">
    <property type="entry name" value="PrsA_foldase"/>
</dbReference>
<evidence type="ECO:0000256" key="2">
    <source>
        <dbReference type="ARBA" id="ARBA00013194"/>
    </source>
</evidence>
<name>A0ABQ5MEA6_9FLAO</name>
<organism evidence="7 8">
    <name type="scientific">Neptunitalea lumnitzerae</name>
    <dbReference type="NCBI Taxonomy" id="2965509"/>
    <lineage>
        <taxon>Bacteria</taxon>
        <taxon>Pseudomonadati</taxon>
        <taxon>Bacteroidota</taxon>
        <taxon>Flavobacteriia</taxon>
        <taxon>Flavobacteriales</taxon>
        <taxon>Flavobacteriaceae</taxon>
        <taxon>Neptunitalea</taxon>
    </lineage>
</organism>
<evidence type="ECO:0000256" key="4">
    <source>
        <dbReference type="ARBA" id="ARBA00023110"/>
    </source>
</evidence>
<gene>
    <name evidence="7" type="ORF">Y10_00770</name>
</gene>
<keyword evidence="4" id="KW-0697">Rotamase</keyword>
<keyword evidence="3" id="KW-0732">Signal</keyword>
<reference evidence="7" key="1">
    <citation type="submission" date="2022-07" db="EMBL/GenBank/DDBJ databases">
        <title>Taxonomy of Novel Oxalotrophic and Methylotrophic Bacteria.</title>
        <authorList>
            <person name="Sahin N."/>
            <person name="Tani A."/>
        </authorList>
    </citation>
    <scope>NUCLEOTIDE SEQUENCE</scope>
    <source>
        <strain evidence="7">Y10</strain>
    </source>
</reference>
<evidence type="ECO:0000256" key="5">
    <source>
        <dbReference type="ARBA" id="ARBA00023235"/>
    </source>
</evidence>
<dbReference type="Gene3D" id="3.10.50.40">
    <property type="match status" value="1"/>
</dbReference>
<evidence type="ECO:0000313" key="8">
    <source>
        <dbReference type="Proteomes" id="UP001143543"/>
    </source>
</evidence>
<feature type="domain" description="PpiC" evidence="6">
    <location>
        <begin position="114"/>
        <end position="241"/>
    </location>
</feature>
<dbReference type="InterPro" id="IPR046357">
    <property type="entry name" value="PPIase_dom_sf"/>
</dbReference>
<dbReference type="Pfam" id="PF13145">
    <property type="entry name" value="Rotamase_2"/>
    <property type="match status" value="1"/>
</dbReference>
<dbReference type="RefSeq" id="WP_281763378.1">
    <property type="nucleotide sequence ID" value="NZ_BRVO01000001.1"/>
</dbReference>
<sequence>MKKLLKEPLVHFFLIGAVLFVVYGLVNERSNNEDIIVDKEDVAHMAELWQLQWHRPPTAEELQGLIDRYVEQEVLYREALKLNLDHNDEIVKRRLAQKMEFLGNDLSTMVAPATEENVLAFYEKHKDNYQSDYVYSFKQIIFTGDHHQNPMVAAKNILKEKENLTAEQLKEAGDAFPLNFEFTNVDSFYINRELGDGVAEQLKTLETGRWDGPIVSGFGVHLVYIEKQIKPKIQPFEDVREKVTADYEYQMENDGKEAILNELKKKYHVIIKSEAIASKELAQNKTE</sequence>
<proteinExistence type="predicted"/>
<keyword evidence="8" id="KW-1185">Reference proteome</keyword>
<dbReference type="EC" id="5.2.1.8" evidence="2"/>
<keyword evidence="5" id="KW-0413">Isomerase</keyword>
<evidence type="ECO:0000313" key="7">
    <source>
        <dbReference type="EMBL" id="GLB47709.1"/>
    </source>
</evidence>
<dbReference type="InterPro" id="IPR000297">
    <property type="entry name" value="PPIase_PpiC"/>
</dbReference>
<evidence type="ECO:0000259" key="6">
    <source>
        <dbReference type="Pfam" id="PF13145"/>
    </source>
</evidence>